<evidence type="ECO:0000256" key="15">
    <source>
        <dbReference type="RuleBase" id="RU003357"/>
    </source>
</evidence>
<dbReference type="Gene3D" id="3.55.50.30">
    <property type="match status" value="1"/>
</dbReference>
<dbReference type="PANTHER" id="PTHR32552:SF74">
    <property type="entry name" value="HYDROXAMATE SIDEROPHORE RECEPTOR FHUE"/>
    <property type="match status" value="1"/>
</dbReference>
<dbReference type="GeneID" id="80801439"/>
<evidence type="ECO:0000256" key="16">
    <source>
        <dbReference type="SAM" id="MobiDB-lite"/>
    </source>
</evidence>
<name>A0A2A7UVR4_COMTR</name>
<evidence type="ECO:0000256" key="11">
    <source>
        <dbReference type="ARBA" id="ARBA00023136"/>
    </source>
</evidence>
<dbReference type="SUPFAM" id="SSF56935">
    <property type="entry name" value="Porins"/>
    <property type="match status" value="1"/>
</dbReference>
<protein>
    <submittedName>
        <fullName evidence="19">TonB-dependent siderophore receptor</fullName>
    </submittedName>
</protein>
<dbReference type="InterPro" id="IPR037066">
    <property type="entry name" value="Plug_dom_sf"/>
</dbReference>
<dbReference type="Pfam" id="PF00593">
    <property type="entry name" value="TonB_dep_Rec_b-barrel"/>
    <property type="match status" value="1"/>
</dbReference>
<dbReference type="FunFam" id="2.170.130.10:FF:000010">
    <property type="entry name" value="Ferripyoverdine receptor"/>
    <property type="match status" value="1"/>
</dbReference>
<evidence type="ECO:0000256" key="3">
    <source>
        <dbReference type="ARBA" id="ARBA00022448"/>
    </source>
</evidence>
<keyword evidence="12 19" id="KW-0675">Receptor</keyword>
<keyword evidence="11 14" id="KW-0472">Membrane</keyword>
<evidence type="ECO:0000256" key="1">
    <source>
        <dbReference type="ARBA" id="ARBA00004571"/>
    </source>
</evidence>
<reference evidence="20" key="1">
    <citation type="submission" date="2017-09" db="EMBL/GenBank/DDBJ databases">
        <title>FDA dAtabase for Regulatory Grade micrObial Sequences (FDA-ARGOS): Supporting development and validation of Infectious Disease Dx tests.</title>
        <authorList>
            <person name="Minogue T."/>
            <person name="Wolcott M."/>
            <person name="Wasieloski L."/>
            <person name="Aguilar W."/>
            <person name="Moore D."/>
            <person name="Tallon L."/>
            <person name="Sadzewicz L."/>
            <person name="Ott S."/>
            <person name="Zhao X."/>
            <person name="Nagaraj S."/>
            <person name="Vavikolanu K."/>
            <person name="Aluvathingal J."/>
            <person name="Nadendla S."/>
            <person name="Sichtig H."/>
        </authorList>
    </citation>
    <scope>NUCLEOTIDE SEQUENCE [LARGE SCALE GENOMIC DNA]</scope>
    <source>
        <strain evidence="20">FDAARGOS_394</strain>
    </source>
</reference>
<organism evidence="19 20">
    <name type="scientific">Comamonas terrigena</name>
    <dbReference type="NCBI Taxonomy" id="32013"/>
    <lineage>
        <taxon>Bacteria</taxon>
        <taxon>Pseudomonadati</taxon>
        <taxon>Pseudomonadota</taxon>
        <taxon>Betaproteobacteria</taxon>
        <taxon>Burkholderiales</taxon>
        <taxon>Comamonadaceae</taxon>
        <taxon>Comamonas</taxon>
    </lineage>
</organism>
<dbReference type="AlphaFoldDB" id="A0A2A7UVR4"/>
<feature type="region of interest" description="Disordered" evidence="16">
    <location>
        <begin position="111"/>
        <end position="130"/>
    </location>
</feature>
<evidence type="ECO:0000256" key="14">
    <source>
        <dbReference type="PROSITE-ProRule" id="PRU01360"/>
    </source>
</evidence>
<gene>
    <name evidence="19" type="ORF">CRM82_12535</name>
</gene>
<keyword evidence="4 14" id="KW-1134">Transmembrane beta strand</keyword>
<dbReference type="Pfam" id="PF07715">
    <property type="entry name" value="Plug"/>
    <property type="match status" value="1"/>
</dbReference>
<dbReference type="Gene3D" id="2.170.130.10">
    <property type="entry name" value="TonB-dependent receptor, plug domain"/>
    <property type="match status" value="1"/>
</dbReference>
<dbReference type="InterPro" id="IPR000531">
    <property type="entry name" value="Beta-barrel_TonB"/>
</dbReference>
<proteinExistence type="inferred from homology"/>
<comment type="similarity">
    <text evidence="2 14 15">Belongs to the TonB-dependent receptor family.</text>
</comment>
<dbReference type="NCBIfam" id="TIGR01783">
    <property type="entry name" value="TonB-siderophor"/>
    <property type="match status" value="1"/>
</dbReference>
<evidence type="ECO:0000256" key="13">
    <source>
        <dbReference type="ARBA" id="ARBA00023237"/>
    </source>
</evidence>
<keyword evidence="20" id="KW-1185">Reference proteome</keyword>
<keyword evidence="6 14" id="KW-0812">Transmembrane</keyword>
<evidence type="ECO:0000259" key="18">
    <source>
        <dbReference type="SMART" id="SM00965"/>
    </source>
</evidence>
<dbReference type="SMART" id="SM00965">
    <property type="entry name" value="STN"/>
    <property type="match status" value="1"/>
</dbReference>
<comment type="subcellular location">
    <subcellularLocation>
        <location evidence="1 14">Cell outer membrane</location>
        <topology evidence="1 14">Multi-pass membrane protein</topology>
    </subcellularLocation>
</comment>
<dbReference type="Gene3D" id="2.40.170.20">
    <property type="entry name" value="TonB-dependent receptor, beta-barrel domain"/>
    <property type="match status" value="1"/>
</dbReference>
<dbReference type="GO" id="GO:0015891">
    <property type="term" value="P:siderophore transport"/>
    <property type="evidence" value="ECO:0007669"/>
    <property type="project" value="InterPro"/>
</dbReference>
<feature type="chain" id="PRO_5012766650" evidence="17">
    <location>
        <begin position="35"/>
        <end position="832"/>
    </location>
</feature>
<feature type="compositionally biased region" description="Polar residues" evidence="16">
    <location>
        <begin position="115"/>
        <end position="130"/>
    </location>
</feature>
<evidence type="ECO:0000313" key="19">
    <source>
        <dbReference type="EMBL" id="PEH89314.1"/>
    </source>
</evidence>
<dbReference type="InterPro" id="IPR010105">
    <property type="entry name" value="TonB_sidphr_rcpt"/>
</dbReference>
<evidence type="ECO:0000256" key="6">
    <source>
        <dbReference type="ARBA" id="ARBA00022692"/>
    </source>
</evidence>
<evidence type="ECO:0000256" key="7">
    <source>
        <dbReference type="ARBA" id="ARBA00022729"/>
    </source>
</evidence>
<evidence type="ECO:0000256" key="4">
    <source>
        <dbReference type="ARBA" id="ARBA00022452"/>
    </source>
</evidence>
<dbReference type="STRING" id="1219032.GCA_001515545_01185"/>
<feature type="signal peptide" evidence="17">
    <location>
        <begin position="1"/>
        <end position="34"/>
    </location>
</feature>
<keyword evidence="3 14" id="KW-0813">Transport</keyword>
<dbReference type="Proteomes" id="UP000220246">
    <property type="component" value="Unassembled WGS sequence"/>
</dbReference>
<keyword evidence="10 15" id="KW-0798">TonB box</keyword>
<evidence type="ECO:0000256" key="5">
    <source>
        <dbReference type="ARBA" id="ARBA00022496"/>
    </source>
</evidence>
<keyword evidence="7 17" id="KW-0732">Signal</keyword>
<dbReference type="InterPro" id="IPR012910">
    <property type="entry name" value="Plug_dom"/>
</dbReference>
<comment type="caution">
    <text evidence="19">The sequence shown here is derived from an EMBL/GenBank/DDBJ whole genome shotgun (WGS) entry which is preliminary data.</text>
</comment>
<feature type="domain" description="Secretin/TonB short N-terminal" evidence="18">
    <location>
        <begin position="69"/>
        <end position="120"/>
    </location>
</feature>
<dbReference type="PROSITE" id="PS52016">
    <property type="entry name" value="TONB_DEPENDENT_REC_3"/>
    <property type="match status" value="1"/>
</dbReference>
<evidence type="ECO:0000256" key="8">
    <source>
        <dbReference type="ARBA" id="ARBA00023004"/>
    </source>
</evidence>
<evidence type="ECO:0000256" key="9">
    <source>
        <dbReference type="ARBA" id="ARBA00023065"/>
    </source>
</evidence>
<dbReference type="EMBL" id="PDEA01000001">
    <property type="protein sequence ID" value="PEH89314.1"/>
    <property type="molecule type" value="Genomic_DNA"/>
</dbReference>
<evidence type="ECO:0000256" key="12">
    <source>
        <dbReference type="ARBA" id="ARBA00023170"/>
    </source>
</evidence>
<dbReference type="GO" id="GO:0009279">
    <property type="term" value="C:cell outer membrane"/>
    <property type="evidence" value="ECO:0007669"/>
    <property type="project" value="UniProtKB-SubCell"/>
</dbReference>
<keyword evidence="13 14" id="KW-0998">Cell outer membrane</keyword>
<evidence type="ECO:0000313" key="20">
    <source>
        <dbReference type="Proteomes" id="UP000220246"/>
    </source>
</evidence>
<dbReference type="CDD" id="cd01347">
    <property type="entry name" value="ligand_gated_channel"/>
    <property type="match status" value="1"/>
</dbReference>
<dbReference type="Pfam" id="PF07660">
    <property type="entry name" value="STN"/>
    <property type="match status" value="1"/>
</dbReference>
<evidence type="ECO:0000256" key="17">
    <source>
        <dbReference type="SAM" id="SignalP"/>
    </source>
</evidence>
<dbReference type="InterPro" id="IPR036942">
    <property type="entry name" value="Beta-barrel_TonB_sf"/>
</dbReference>
<dbReference type="InterPro" id="IPR011662">
    <property type="entry name" value="Secretin/TonB_short_N"/>
</dbReference>
<evidence type="ECO:0000256" key="10">
    <source>
        <dbReference type="ARBA" id="ARBA00023077"/>
    </source>
</evidence>
<evidence type="ECO:0000256" key="2">
    <source>
        <dbReference type="ARBA" id="ARBA00009810"/>
    </source>
</evidence>
<dbReference type="PANTHER" id="PTHR32552">
    <property type="entry name" value="FERRICHROME IRON RECEPTOR-RELATED"/>
    <property type="match status" value="1"/>
</dbReference>
<dbReference type="InterPro" id="IPR039426">
    <property type="entry name" value="TonB-dep_rcpt-like"/>
</dbReference>
<dbReference type="GO" id="GO:0015344">
    <property type="term" value="F:siderophore uptake transmembrane transporter activity"/>
    <property type="evidence" value="ECO:0007669"/>
    <property type="project" value="TreeGrafter"/>
</dbReference>
<dbReference type="RefSeq" id="WP_066534380.1">
    <property type="nucleotide sequence ID" value="NZ_PDEA01000001.1"/>
</dbReference>
<sequence>MPAFQASRPVFHPVAHAVRLVLLGCALAASAAQAAAPVPATTPMAAQSYEIPAGPLGRALAEVAAAAGVALSFDPALTQGLSSPGVAGSFTPQAALQRLLAGSGLELVPRPGGSYTLQKQPQPRSRNQEGATLAEVRVTANAEPSDATEGTGSYTARRMRTATPLALSPRETPQAVSVVTSQQIEDRGLVSLADAVQATPGLTVSKWGGERYRFSSRGFQINNLMVDGLPMEYEEAALSTGALSMYDRLEAMRGAAGLSEGAGTPGGSINLVRKRPTREFQGSATVSAGSWDDYTGSVDLGGPLNEAGTLRGRAVVSRQDRHSFIDDYQNRRTLAYGILEADLAPSTTVSLGASYSNEDNPGVDWNGLGTMPDGSFLPIRRSTRMSPSWSFWDKRSTTVFADVEHRLGNGWKAKFAASAIDSEMHMLGSYLRSATIDAGGQPLFSLGGGGYDYERTQRSFDAQLSGAVTAWGRSHDVVVGASHRRSRWDDVGGGATIDGSFTLATFNPLNWDPRSVSLPTVGAYGLWRRKADMEQTSVYGMTRLAVTDATKLILGSRLDWYERNQVQFDGDYPYGETHQKASHKFTPYAGVVHALSPTHAVYGSWTRIFNPQSYNTADGGTLAPEQGRNLELGIKGEYLGGRLNASAALFQIDLENLPDALPSSACTGQLTTCYQPAGKVRSRGVEFEVAGELARGWQMSASYTYASAERVAAASGYDPTGSYSVGSRYATNMPRHLFKLATSYQLPGALHRWKVGGSVHVQDSISSTWNVRQGGYALVGLHAAYALSRQLDLSLNVNNLFDRSYYSGIGADNGPNFFGDPRNVMLTARYRF</sequence>
<dbReference type="GO" id="GO:0038023">
    <property type="term" value="F:signaling receptor activity"/>
    <property type="evidence" value="ECO:0007669"/>
    <property type="project" value="InterPro"/>
</dbReference>
<accession>A0A2A7UVR4</accession>
<keyword evidence="5" id="KW-0410">Iron transport</keyword>
<keyword evidence="8" id="KW-0408">Iron</keyword>
<keyword evidence="9" id="KW-0406">Ion transport</keyword>